<accession>A0AAV7M708</accession>
<evidence type="ECO:0000313" key="2">
    <source>
        <dbReference type="EMBL" id="KAJ1096898.1"/>
    </source>
</evidence>
<feature type="region of interest" description="Disordered" evidence="1">
    <location>
        <begin position="1"/>
        <end position="115"/>
    </location>
</feature>
<comment type="caution">
    <text evidence="2">The sequence shown here is derived from an EMBL/GenBank/DDBJ whole genome shotgun (WGS) entry which is preliminary data.</text>
</comment>
<evidence type="ECO:0000313" key="3">
    <source>
        <dbReference type="Proteomes" id="UP001066276"/>
    </source>
</evidence>
<feature type="compositionally biased region" description="Basic and acidic residues" evidence="1">
    <location>
        <begin position="70"/>
        <end position="99"/>
    </location>
</feature>
<name>A0AAV7M708_PLEWA</name>
<keyword evidence="3" id="KW-1185">Reference proteome</keyword>
<dbReference type="EMBL" id="JANPWB010000014">
    <property type="protein sequence ID" value="KAJ1096898.1"/>
    <property type="molecule type" value="Genomic_DNA"/>
</dbReference>
<protein>
    <submittedName>
        <fullName evidence="2">Uncharacterized protein</fullName>
    </submittedName>
</protein>
<dbReference type="AlphaFoldDB" id="A0AAV7M708"/>
<sequence>MPAYVGGGTQAKRRPESRKRTLCERRRKTPSERRKATLPENRRRARPENRGERGLRGGEENGRKGGTGEQGRRRDEKRLMRKKGETPEEPAKRRNDKVPRVRTQIPATSPEGRGYPSFVLFLYKTITSPTDQLTYLSNSYFPHDRALIFSPKNGTTWEKRREGEQSERLS</sequence>
<feature type="compositionally biased region" description="Basic and acidic residues" evidence="1">
    <location>
        <begin position="18"/>
        <end position="63"/>
    </location>
</feature>
<organism evidence="2 3">
    <name type="scientific">Pleurodeles waltl</name>
    <name type="common">Iberian ribbed newt</name>
    <dbReference type="NCBI Taxonomy" id="8319"/>
    <lineage>
        <taxon>Eukaryota</taxon>
        <taxon>Metazoa</taxon>
        <taxon>Chordata</taxon>
        <taxon>Craniata</taxon>
        <taxon>Vertebrata</taxon>
        <taxon>Euteleostomi</taxon>
        <taxon>Amphibia</taxon>
        <taxon>Batrachia</taxon>
        <taxon>Caudata</taxon>
        <taxon>Salamandroidea</taxon>
        <taxon>Salamandridae</taxon>
        <taxon>Pleurodelinae</taxon>
        <taxon>Pleurodeles</taxon>
    </lineage>
</organism>
<reference evidence="2" key="1">
    <citation type="journal article" date="2022" name="bioRxiv">
        <title>Sequencing and chromosome-scale assembly of the giantPleurodeles waltlgenome.</title>
        <authorList>
            <person name="Brown T."/>
            <person name="Elewa A."/>
            <person name="Iarovenko S."/>
            <person name="Subramanian E."/>
            <person name="Araus A.J."/>
            <person name="Petzold A."/>
            <person name="Susuki M."/>
            <person name="Suzuki K.-i.T."/>
            <person name="Hayashi T."/>
            <person name="Toyoda A."/>
            <person name="Oliveira C."/>
            <person name="Osipova E."/>
            <person name="Leigh N.D."/>
            <person name="Simon A."/>
            <person name="Yun M.H."/>
        </authorList>
    </citation>
    <scope>NUCLEOTIDE SEQUENCE</scope>
    <source>
        <strain evidence="2">20211129_DDA</strain>
        <tissue evidence="2">Liver</tissue>
    </source>
</reference>
<gene>
    <name evidence="2" type="ORF">NDU88_002028</name>
</gene>
<evidence type="ECO:0000256" key="1">
    <source>
        <dbReference type="SAM" id="MobiDB-lite"/>
    </source>
</evidence>
<proteinExistence type="predicted"/>
<dbReference type="Proteomes" id="UP001066276">
    <property type="component" value="Chromosome 10"/>
</dbReference>